<feature type="region of interest" description="Disordered" evidence="1">
    <location>
        <begin position="1"/>
        <end position="184"/>
    </location>
</feature>
<evidence type="ECO:0000256" key="1">
    <source>
        <dbReference type="SAM" id="MobiDB-lite"/>
    </source>
</evidence>
<feature type="compositionally biased region" description="Low complexity" evidence="1">
    <location>
        <begin position="229"/>
        <end position="249"/>
    </location>
</feature>
<dbReference type="AlphaFoldDB" id="A0A2T8KN43"/>
<dbReference type="EMBL" id="CM008047">
    <property type="protein sequence ID" value="PVH63596.1"/>
    <property type="molecule type" value="Genomic_DNA"/>
</dbReference>
<feature type="region of interest" description="Disordered" evidence="1">
    <location>
        <begin position="226"/>
        <end position="283"/>
    </location>
</feature>
<gene>
    <name evidence="2" type="ORF">PAHAL_2G064600</name>
</gene>
<reference evidence="2" key="1">
    <citation type="submission" date="2018-04" db="EMBL/GenBank/DDBJ databases">
        <title>WGS assembly of Panicum hallii.</title>
        <authorList>
            <person name="Lovell J."/>
            <person name="Jenkins J."/>
            <person name="Lowry D."/>
            <person name="Mamidi S."/>
            <person name="Sreedasyam A."/>
            <person name="Weng X."/>
            <person name="Barry K."/>
            <person name="Bonette J."/>
            <person name="Campitelli B."/>
            <person name="Daum C."/>
            <person name="Gordon S."/>
            <person name="Gould B."/>
            <person name="Lipzen A."/>
            <person name="Macqueen A."/>
            <person name="Palacio-Mejia J."/>
            <person name="Plott C."/>
            <person name="Shakirov E."/>
            <person name="Shu S."/>
            <person name="Yoshinaga Y."/>
            <person name="Zane M."/>
            <person name="Rokhsar D."/>
            <person name="Grimwood J."/>
            <person name="Schmutz J."/>
            <person name="Juenger T."/>
        </authorList>
    </citation>
    <scope>NUCLEOTIDE SEQUENCE [LARGE SCALE GENOMIC DNA]</scope>
    <source>
        <strain evidence="2">FIL2</strain>
    </source>
</reference>
<name>A0A2T8KN43_9POAL</name>
<proteinExistence type="predicted"/>
<accession>A0A2T8KN43</accession>
<protein>
    <submittedName>
        <fullName evidence="2">Uncharacterized protein</fullName>
    </submittedName>
</protein>
<feature type="compositionally biased region" description="Basic residues" evidence="1">
    <location>
        <begin position="59"/>
        <end position="73"/>
    </location>
</feature>
<organism evidence="2">
    <name type="scientific">Panicum hallii</name>
    <dbReference type="NCBI Taxonomy" id="206008"/>
    <lineage>
        <taxon>Eukaryota</taxon>
        <taxon>Viridiplantae</taxon>
        <taxon>Streptophyta</taxon>
        <taxon>Embryophyta</taxon>
        <taxon>Tracheophyta</taxon>
        <taxon>Spermatophyta</taxon>
        <taxon>Magnoliopsida</taxon>
        <taxon>Liliopsida</taxon>
        <taxon>Poales</taxon>
        <taxon>Poaceae</taxon>
        <taxon>PACMAD clade</taxon>
        <taxon>Panicoideae</taxon>
        <taxon>Panicodae</taxon>
        <taxon>Paniceae</taxon>
        <taxon>Panicinae</taxon>
        <taxon>Panicum</taxon>
        <taxon>Panicum sect. Panicum</taxon>
    </lineage>
</organism>
<sequence>MMTPSSSQTHSLHRQTPPPVKLLQAISSPAKFRPAQGPSDAAFGSTSSEPPVEEEHRKEHTRHALRGRRRLARGHGGEDPRAAPAKLPAVGPGSGQAPCAPAPGPGPHPGRSRSAAAAGRAGGQTDVSAMQPNCGWGHRWGPPRPRGRNPQHAHAHRSHRHARKPASQPATNRLAGGPVAGPPARLGRLAADSLAWLPSSGRGGARGWVRFGSAGLFTCLAGRVRGGRQRQAAVPPRRPYGAATRASRGPRPRGPTRPGRRGSDRGYVPYSKQPREPTGVVRPGRRSRWLLCSKWSFIA</sequence>
<dbReference type="Gramene" id="PVH63596">
    <property type="protein sequence ID" value="PVH63596"/>
    <property type="gene ID" value="PAHAL_2G064600"/>
</dbReference>
<evidence type="ECO:0000313" key="2">
    <source>
        <dbReference type="EMBL" id="PVH63596.1"/>
    </source>
</evidence>
<feature type="compositionally biased region" description="Basic residues" evidence="1">
    <location>
        <begin position="145"/>
        <end position="164"/>
    </location>
</feature>
<feature type="compositionally biased region" description="Polar residues" evidence="1">
    <location>
        <begin position="1"/>
        <end position="10"/>
    </location>
</feature>
<dbReference type="Proteomes" id="UP000243499">
    <property type="component" value="Chromosome 2"/>
</dbReference>